<accession>A0A9P7FV86</accession>
<feature type="transmembrane region" description="Helical" evidence="1">
    <location>
        <begin position="20"/>
        <end position="44"/>
    </location>
</feature>
<keyword evidence="1" id="KW-0472">Membrane</keyword>
<dbReference type="PANTHER" id="PTHR11360">
    <property type="entry name" value="MONOCARBOXYLATE TRANSPORTER"/>
    <property type="match status" value="1"/>
</dbReference>
<reference evidence="2" key="2">
    <citation type="submission" date="2021-10" db="EMBL/GenBank/DDBJ databases">
        <title>Phylogenomics reveals ancestral predisposition of the termite-cultivated fungus Termitomyces towards a domesticated lifestyle.</title>
        <authorList>
            <person name="Auxier B."/>
            <person name="Grum-Grzhimaylo A."/>
            <person name="Cardenas M.E."/>
            <person name="Lodge J.D."/>
            <person name="Laessoe T."/>
            <person name="Pedersen O."/>
            <person name="Smith M.E."/>
            <person name="Kuyper T.W."/>
            <person name="Franco-Molano E.A."/>
            <person name="Baroni T.J."/>
            <person name="Aanen D.K."/>
        </authorList>
    </citation>
    <scope>NUCLEOTIDE SEQUENCE</scope>
    <source>
        <strain evidence="2">D49</strain>
    </source>
</reference>
<keyword evidence="3" id="KW-1185">Reference proteome</keyword>
<feature type="transmembrane region" description="Helical" evidence="1">
    <location>
        <begin position="56"/>
        <end position="77"/>
    </location>
</feature>
<evidence type="ECO:0000313" key="3">
    <source>
        <dbReference type="Proteomes" id="UP000717328"/>
    </source>
</evidence>
<proteinExistence type="predicted"/>
<dbReference type="Proteomes" id="UP000717328">
    <property type="component" value="Unassembled WGS sequence"/>
</dbReference>
<protein>
    <recommendedName>
        <fullName evidence="4">MFS transporter</fullName>
    </recommendedName>
</protein>
<gene>
    <name evidence="2" type="ORF">H0H81_009751</name>
</gene>
<evidence type="ECO:0000313" key="2">
    <source>
        <dbReference type="EMBL" id="KAG5635890.1"/>
    </source>
</evidence>
<keyword evidence="1" id="KW-1133">Transmembrane helix</keyword>
<keyword evidence="1" id="KW-0812">Transmembrane</keyword>
<evidence type="ECO:0008006" key="4">
    <source>
        <dbReference type="Google" id="ProtNLM"/>
    </source>
</evidence>
<comment type="caution">
    <text evidence="2">The sequence shown here is derived from an EMBL/GenBank/DDBJ whole genome shotgun (WGS) entry which is preliminary data.</text>
</comment>
<dbReference type="OrthoDB" id="6499973at2759"/>
<dbReference type="SUPFAM" id="SSF103473">
    <property type="entry name" value="MFS general substrate transporter"/>
    <property type="match status" value="1"/>
</dbReference>
<dbReference type="InterPro" id="IPR050327">
    <property type="entry name" value="Proton-linked_MCT"/>
</dbReference>
<sequence>MDNITRSALPTSSNTRPDVFRFQVFLTHGLGVGVAIGISYVPGMAVLGQYFHRRRALAMGIATTGSAAGGVIHPIMLNKLFYGSVGFHGGVRASAGLCLGLLAIALPLIRQRVPTARTNVSTGAQLKNFERDTPYVVLVIG</sequence>
<evidence type="ECO:0000256" key="1">
    <source>
        <dbReference type="SAM" id="Phobius"/>
    </source>
</evidence>
<dbReference type="Gene3D" id="1.20.1250.20">
    <property type="entry name" value="MFS general substrate transporter like domains"/>
    <property type="match status" value="1"/>
</dbReference>
<feature type="transmembrane region" description="Helical" evidence="1">
    <location>
        <begin position="89"/>
        <end position="109"/>
    </location>
</feature>
<reference evidence="2" key="1">
    <citation type="submission" date="2021-02" db="EMBL/GenBank/DDBJ databases">
        <authorList>
            <person name="Nieuwenhuis M."/>
            <person name="Van De Peppel L.J.J."/>
        </authorList>
    </citation>
    <scope>NUCLEOTIDE SEQUENCE</scope>
    <source>
        <strain evidence="2">D49</strain>
    </source>
</reference>
<dbReference type="EMBL" id="JABCKI010006006">
    <property type="protein sequence ID" value="KAG5635890.1"/>
    <property type="molecule type" value="Genomic_DNA"/>
</dbReference>
<dbReference type="InterPro" id="IPR036259">
    <property type="entry name" value="MFS_trans_sf"/>
</dbReference>
<feature type="non-terminal residue" evidence="2">
    <location>
        <position position="1"/>
    </location>
</feature>
<dbReference type="AlphaFoldDB" id="A0A9P7FV86"/>
<dbReference type="PANTHER" id="PTHR11360:SF284">
    <property type="entry name" value="EG:103B4.3 PROTEIN-RELATED"/>
    <property type="match status" value="1"/>
</dbReference>
<name>A0A9P7FV86_9AGAR</name>
<organism evidence="2 3">
    <name type="scientific">Sphagnurus paluster</name>
    <dbReference type="NCBI Taxonomy" id="117069"/>
    <lineage>
        <taxon>Eukaryota</taxon>
        <taxon>Fungi</taxon>
        <taxon>Dikarya</taxon>
        <taxon>Basidiomycota</taxon>
        <taxon>Agaricomycotina</taxon>
        <taxon>Agaricomycetes</taxon>
        <taxon>Agaricomycetidae</taxon>
        <taxon>Agaricales</taxon>
        <taxon>Tricholomatineae</taxon>
        <taxon>Lyophyllaceae</taxon>
        <taxon>Sphagnurus</taxon>
    </lineage>
</organism>